<evidence type="ECO:0008006" key="6">
    <source>
        <dbReference type="Google" id="ProtNLM"/>
    </source>
</evidence>
<dbReference type="InterPro" id="IPR055009">
    <property type="entry name" value="MrpR_N_CB"/>
</dbReference>
<keyword evidence="1" id="KW-0233">DNA recombination</keyword>
<feature type="domain" description="MrpR N-terminal core-binding" evidence="2">
    <location>
        <begin position="1"/>
        <end position="77"/>
    </location>
</feature>
<name>A0A220MCR1_9BACL</name>
<dbReference type="InterPro" id="IPR011010">
    <property type="entry name" value="DNA_brk_join_enz"/>
</dbReference>
<dbReference type="AlphaFoldDB" id="A0A220MCR1"/>
<dbReference type="KEGG" id="bfm:BP422_04045"/>
<dbReference type="GO" id="GO:0003677">
    <property type="term" value="F:DNA binding"/>
    <property type="evidence" value="ECO:0007669"/>
    <property type="project" value="InterPro"/>
</dbReference>
<dbReference type="EMBL" id="CP018145">
    <property type="protein sequence ID" value="ASJ52797.1"/>
    <property type="molecule type" value="Genomic_DNA"/>
</dbReference>
<evidence type="ECO:0000313" key="4">
    <source>
        <dbReference type="EMBL" id="ASJ52797.1"/>
    </source>
</evidence>
<accession>A0A220MCR1</accession>
<gene>
    <name evidence="4" type="ORF">BP422_04045</name>
</gene>
<dbReference type="SUPFAM" id="SSF56349">
    <property type="entry name" value="DNA breaking-rejoining enzymes"/>
    <property type="match status" value="1"/>
</dbReference>
<dbReference type="RefSeq" id="WP_088906681.1">
    <property type="nucleotide sequence ID" value="NZ_CP018145.1"/>
</dbReference>
<feature type="domain" description="MrpR C-terminal catalytic" evidence="3">
    <location>
        <begin position="108"/>
        <end position="314"/>
    </location>
</feature>
<evidence type="ECO:0000313" key="5">
    <source>
        <dbReference type="Proteomes" id="UP000197781"/>
    </source>
</evidence>
<dbReference type="Pfam" id="PF22822">
    <property type="entry name" value="MrpR_N_CB"/>
    <property type="match status" value="1"/>
</dbReference>
<dbReference type="GO" id="GO:0006310">
    <property type="term" value="P:DNA recombination"/>
    <property type="evidence" value="ECO:0007669"/>
    <property type="project" value="UniProtKB-KW"/>
</dbReference>
<organism evidence="4 5">
    <name type="scientific">Brevibacillus formosus</name>
    <dbReference type="NCBI Taxonomy" id="54913"/>
    <lineage>
        <taxon>Bacteria</taxon>
        <taxon>Bacillati</taxon>
        <taxon>Bacillota</taxon>
        <taxon>Bacilli</taxon>
        <taxon>Bacillales</taxon>
        <taxon>Paenibacillaceae</taxon>
        <taxon>Brevibacillus</taxon>
    </lineage>
</organism>
<dbReference type="GO" id="GO:0015074">
    <property type="term" value="P:DNA integration"/>
    <property type="evidence" value="ECO:0007669"/>
    <property type="project" value="InterPro"/>
</dbReference>
<evidence type="ECO:0000259" key="2">
    <source>
        <dbReference type="Pfam" id="PF22822"/>
    </source>
</evidence>
<dbReference type="Pfam" id="PF22823">
    <property type="entry name" value="MrpR_C_cat"/>
    <property type="match status" value="1"/>
</dbReference>
<evidence type="ECO:0000256" key="1">
    <source>
        <dbReference type="ARBA" id="ARBA00023172"/>
    </source>
</evidence>
<dbReference type="Proteomes" id="UP000197781">
    <property type="component" value="Chromosome"/>
</dbReference>
<evidence type="ECO:0000259" key="3">
    <source>
        <dbReference type="Pfam" id="PF22823"/>
    </source>
</evidence>
<dbReference type="Gene3D" id="1.10.443.10">
    <property type="entry name" value="Intergrase catalytic core"/>
    <property type="match status" value="1"/>
</dbReference>
<dbReference type="InterPro" id="IPR013762">
    <property type="entry name" value="Integrase-like_cat_sf"/>
</dbReference>
<proteinExistence type="predicted"/>
<sequence length="318" mass="36871">MFNPETKTAFLQGYKENTQKAYSRVFNLTMKFEVEKDKDLLHFTLDEIETALHSFHASTGDSLNTAGRTISAYLNWARAEGLREDSNPLESVSKEWFKNMVGNTHQQFITKQEIDAIIDQCNNDQDSVILSLLFEGAGGREVSELRNLKRDQVNEEKRTLILINDKEETREIPISEQCLKLINGAIKQKDYLKGNGEMRRDHLKETSELIETGYVIRPAKTRNVHMEQVSPHLIYGRLHALEEYFGLDNLRVKTIQRSGMIWMGKQLLERDGELGKEQYHEICERFGVSKVMNGNKLEYMWWGLKDFINPDMIAALYE</sequence>
<protein>
    <recommendedName>
        <fullName evidence="6">Integrase</fullName>
    </recommendedName>
</protein>
<dbReference type="InterPro" id="IPR055008">
    <property type="entry name" value="MrpR_C_cat"/>
</dbReference>
<reference evidence="4 5" key="1">
    <citation type="submission" date="2016-11" db="EMBL/GenBank/DDBJ databases">
        <authorList>
            <person name="Jaros S."/>
            <person name="Januszkiewicz K."/>
            <person name="Wedrychowicz H."/>
        </authorList>
    </citation>
    <scope>NUCLEOTIDE SEQUENCE [LARGE SCALE GENOMIC DNA]</scope>
    <source>
        <strain evidence="4 5">NF2</strain>
    </source>
</reference>